<feature type="compositionally biased region" description="Basic and acidic residues" evidence="1">
    <location>
        <begin position="169"/>
        <end position="187"/>
    </location>
</feature>
<sequence length="187" mass="20417">MSTISLSRRGLCPNQCVSIQLRRLSACPPSHDDSSSGQQGLLLGWGGNVRASNLPGQAPAVPRGRCRHTGHGEQSGHATDFMLMATKHTAQAIVRAMGFMVVQQRHLWLNFADLGDADRKVLLNAPITPFWTLWRGPTVQFQSLFDDPPTQEEGGKTHSNCHGPSAGTRRKEESVARSREKAPQTAK</sequence>
<comment type="caution">
    <text evidence="2">The sequence shown here is derived from an EMBL/GenBank/DDBJ whole genome shotgun (WGS) entry which is preliminary data.</text>
</comment>
<accession>A0ABQ8LQD0</accession>
<evidence type="ECO:0000313" key="2">
    <source>
        <dbReference type="EMBL" id="KAI2652849.1"/>
    </source>
</evidence>
<evidence type="ECO:0000256" key="1">
    <source>
        <dbReference type="SAM" id="MobiDB-lite"/>
    </source>
</evidence>
<keyword evidence="3" id="KW-1185">Reference proteome</keyword>
<gene>
    <name evidence="2" type="ORF">H4Q32_006160</name>
</gene>
<proteinExistence type="predicted"/>
<feature type="region of interest" description="Disordered" evidence="1">
    <location>
        <begin position="144"/>
        <end position="187"/>
    </location>
</feature>
<reference evidence="2 3" key="1">
    <citation type="submission" date="2022-01" db="EMBL/GenBank/DDBJ databases">
        <title>A high-quality chromosome-level genome assembly of rohu carp, Labeo rohita.</title>
        <authorList>
            <person name="Arick M.A. II"/>
            <person name="Hsu C.-Y."/>
            <person name="Magbanua Z."/>
            <person name="Pechanova O."/>
            <person name="Grover C."/>
            <person name="Miller E."/>
            <person name="Thrash A."/>
            <person name="Ezzel L."/>
            <person name="Alam S."/>
            <person name="Benzie J."/>
            <person name="Hamilton M."/>
            <person name="Karsi A."/>
            <person name="Lawrence M.L."/>
            <person name="Peterson D.G."/>
        </authorList>
    </citation>
    <scope>NUCLEOTIDE SEQUENCE [LARGE SCALE GENOMIC DNA]</scope>
    <source>
        <strain evidence="3">BAU-BD-2019</strain>
        <tissue evidence="2">Blood</tissue>
    </source>
</reference>
<organism evidence="2 3">
    <name type="scientific">Labeo rohita</name>
    <name type="common">Indian major carp</name>
    <name type="synonym">Cyprinus rohita</name>
    <dbReference type="NCBI Taxonomy" id="84645"/>
    <lineage>
        <taxon>Eukaryota</taxon>
        <taxon>Metazoa</taxon>
        <taxon>Chordata</taxon>
        <taxon>Craniata</taxon>
        <taxon>Vertebrata</taxon>
        <taxon>Euteleostomi</taxon>
        <taxon>Actinopterygii</taxon>
        <taxon>Neopterygii</taxon>
        <taxon>Teleostei</taxon>
        <taxon>Ostariophysi</taxon>
        <taxon>Cypriniformes</taxon>
        <taxon>Cyprinidae</taxon>
        <taxon>Labeoninae</taxon>
        <taxon>Labeonini</taxon>
        <taxon>Labeo</taxon>
    </lineage>
</organism>
<dbReference type="EMBL" id="JACTAM010000019">
    <property type="protein sequence ID" value="KAI2652849.1"/>
    <property type="molecule type" value="Genomic_DNA"/>
</dbReference>
<dbReference type="Proteomes" id="UP000830375">
    <property type="component" value="Unassembled WGS sequence"/>
</dbReference>
<name>A0ABQ8LQD0_LABRO</name>
<protein>
    <submittedName>
        <fullName evidence="2">PRAME family member 33</fullName>
    </submittedName>
</protein>
<evidence type="ECO:0000313" key="3">
    <source>
        <dbReference type="Proteomes" id="UP000830375"/>
    </source>
</evidence>